<evidence type="ECO:0000256" key="1">
    <source>
        <dbReference type="SAM" id="Phobius"/>
    </source>
</evidence>
<accession>A0A7Y9K1D8</accession>
<organism evidence="2 3">
    <name type="scientific">Sphingomonas melonis</name>
    <dbReference type="NCBI Taxonomy" id="152682"/>
    <lineage>
        <taxon>Bacteria</taxon>
        <taxon>Pseudomonadati</taxon>
        <taxon>Pseudomonadota</taxon>
        <taxon>Alphaproteobacteria</taxon>
        <taxon>Sphingomonadales</taxon>
        <taxon>Sphingomonadaceae</taxon>
        <taxon>Sphingomonas</taxon>
    </lineage>
</organism>
<gene>
    <name evidence="2" type="ORF">HD841_001591</name>
</gene>
<name>A0A7Y9K1D8_9SPHN</name>
<keyword evidence="1" id="KW-0812">Transmembrane</keyword>
<evidence type="ECO:0000313" key="3">
    <source>
        <dbReference type="Proteomes" id="UP000517753"/>
    </source>
</evidence>
<evidence type="ECO:0000313" key="2">
    <source>
        <dbReference type="EMBL" id="NYD89811.1"/>
    </source>
</evidence>
<dbReference type="AlphaFoldDB" id="A0A7Y9K1D8"/>
<keyword evidence="3" id="KW-1185">Reference proteome</keyword>
<feature type="transmembrane region" description="Helical" evidence="1">
    <location>
        <begin position="20"/>
        <end position="39"/>
    </location>
</feature>
<dbReference type="RefSeq" id="WP_257015348.1">
    <property type="nucleotide sequence ID" value="NZ_JACCBY010000002.1"/>
</dbReference>
<dbReference type="Proteomes" id="UP000517753">
    <property type="component" value="Unassembled WGS sequence"/>
</dbReference>
<comment type="caution">
    <text evidence="2">The sequence shown here is derived from an EMBL/GenBank/DDBJ whole genome shotgun (WGS) entry which is preliminary data.</text>
</comment>
<reference evidence="2 3" key="1">
    <citation type="submission" date="2020-07" db="EMBL/GenBank/DDBJ databases">
        <authorList>
            <person name="Partida-Martinez L."/>
            <person name="Huntemann M."/>
            <person name="Clum A."/>
            <person name="Wang J."/>
            <person name="Palaniappan K."/>
            <person name="Ritter S."/>
            <person name="Chen I.-M."/>
            <person name="Stamatis D."/>
            <person name="Reddy T."/>
            <person name="O'Malley R."/>
            <person name="Daum C."/>
            <person name="Shapiro N."/>
            <person name="Ivanova N."/>
            <person name="Kyrpides N."/>
            <person name="Woyke T."/>
        </authorList>
    </citation>
    <scope>NUCLEOTIDE SEQUENCE [LARGE SCALE GENOMIC DNA]</scope>
    <source>
        <strain evidence="2 3">AS2.3</strain>
    </source>
</reference>
<keyword evidence="1" id="KW-1133">Transmembrane helix</keyword>
<keyword evidence="1" id="KW-0472">Membrane</keyword>
<reference evidence="2 3" key="2">
    <citation type="submission" date="2020-08" db="EMBL/GenBank/DDBJ databases">
        <title>The Agave Microbiome: Exploring the role of microbial communities in plant adaptations to desert environments.</title>
        <authorList>
            <person name="Partida-Martinez L.P."/>
        </authorList>
    </citation>
    <scope>NUCLEOTIDE SEQUENCE [LARGE SCALE GENOMIC DNA]</scope>
    <source>
        <strain evidence="2 3">AS2.3</strain>
    </source>
</reference>
<proteinExistence type="predicted"/>
<protein>
    <submittedName>
        <fullName evidence="2">Uncharacterized protein</fullName>
    </submittedName>
</protein>
<sequence length="41" mass="4596">MADQDNFDDRPQRDALPRMMMFVAAIVAIALAILAWYALGN</sequence>
<dbReference type="EMBL" id="JACCBY010000002">
    <property type="protein sequence ID" value="NYD89811.1"/>
    <property type="molecule type" value="Genomic_DNA"/>
</dbReference>